<dbReference type="AlphaFoldDB" id="A0A942TRC9"/>
<dbReference type="SUPFAM" id="SSF52467">
    <property type="entry name" value="DHS-like NAD/FAD-binding domain"/>
    <property type="match status" value="1"/>
</dbReference>
<keyword evidence="7" id="KW-0808">Transferase</keyword>
<dbReference type="RefSeq" id="WP_213111378.1">
    <property type="nucleotide sequence ID" value="NZ_JAGYPJ010000001.1"/>
</dbReference>
<sequence>MKATDVIVQSLENEGVEYIFGIVGKETLDIIESISKSKQITFIPVRHEQGAAFMASAYGKFFGKPGVCTSTLGPGATNLITGIASAFLDYSPIVVITGQAGLDKQHKPYHQCIDLVKIFEPITKCAVQVLDNQSISEMIRNAFRTSQMEKPGPSLLVIPENLAMEPAPPKNLPVLSLPITIPDSKTIIEACDIMNESQKPFVILGNGLIRQNGVEEFSSFIEKLQAPVTHSFTAKGILPKNHPHNYFTFGFEENDLILSGVDEADLLILIGFDIVEKLPKDWNRKKLPILHIDAHVALVDEYYPVQVELIGNIQKTLKEINTQQILSKNWTPSSNVKKNIEQSYHISHNQKETSHLPLSTENILHIIENVSTNQTILISDVGAHKISIARTYQPKQAGGVLISNGYASMGTAIPSSIGAKLARPNGVIICITGDGGAMMNFAEIETAKRLGISFIMIVLNDYVLKLEEQMMNKKFGNSFGVNFGNPDFVQLAMSFGIKGVRPQTLSEFEELLKSAISSEELILFEIPLP</sequence>
<dbReference type="PANTHER" id="PTHR18968">
    <property type="entry name" value="THIAMINE PYROPHOSPHATE ENZYMES"/>
    <property type="match status" value="1"/>
</dbReference>
<dbReference type="EC" id="2.2.1.6" evidence="7"/>
<dbReference type="SUPFAM" id="SSF52518">
    <property type="entry name" value="Thiamin diphosphate-binding fold (THDP-binding)"/>
    <property type="match status" value="2"/>
</dbReference>
<evidence type="ECO:0000313" key="7">
    <source>
        <dbReference type="EMBL" id="MBS4200844.1"/>
    </source>
</evidence>
<keyword evidence="8" id="KW-1185">Reference proteome</keyword>
<evidence type="ECO:0000259" key="6">
    <source>
        <dbReference type="Pfam" id="PF02776"/>
    </source>
</evidence>
<dbReference type="GO" id="GO:0009099">
    <property type="term" value="P:L-valine biosynthetic process"/>
    <property type="evidence" value="ECO:0007669"/>
    <property type="project" value="TreeGrafter"/>
</dbReference>
<dbReference type="GO" id="GO:0030976">
    <property type="term" value="F:thiamine pyrophosphate binding"/>
    <property type="evidence" value="ECO:0007669"/>
    <property type="project" value="InterPro"/>
</dbReference>
<proteinExistence type="inferred from homology"/>
<dbReference type="CDD" id="cd07035">
    <property type="entry name" value="TPP_PYR_POX_like"/>
    <property type="match status" value="1"/>
</dbReference>
<dbReference type="InterPro" id="IPR045229">
    <property type="entry name" value="TPP_enz"/>
</dbReference>
<dbReference type="GO" id="GO:0003984">
    <property type="term" value="F:acetolactate synthase activity"/>
    <property type="evidence" value="ECO:0007669"/>
    <property type="project" value="UniProtKB-EC"/>
</dbReference>
<dbReference type="NCBIfam" id="NF006187">
    <property type="entry name" value="PRK08322.1"/>
    <property type="match status" value="1"/>
</dbReference>
<dbReference type="Proteomes" id="UP000682713">
    <property type="component" value="Unassembled WGS sequence"/>
</dbReference>
<gene>
    <name evidence="7" type="ORF">KHA93_14505</name>
</gene>
<feature type="domain" description="Thiamine pyrophosphate enzyme TPP-binding" evidence="5">
    <location>
        <begin position="380"/>
        <end position="525"/>
    </location>
</feature>
<dbReference type="GO" id="GO:0050660">
    <property type="term" value="F:flavin adenine dinucleotide binding"/>
    <property type="evidence" value="ECO:0007669"/>
    <property type="project" value="TreeGrafter"/>
</dbReference>
<feature type="domain" description="Thiamine pyrophosphate enzyme N-terminal TPP-binding" evidence="6">
    <location>
        <begin position="1"/>
        <end position="117"/>
    </location>
</feature>
<dbReference type="PROSITE" id="PS00187">
    <property type="entry name" value="TPP_ENZYMES"/>
    <property type="match status" value="1"/>
</dbReference>
<dbReference type="GO" id="GO:0000287">
    <property type="term" value="F:magnesium ion binding"/>
    <property type="evidence" value="ECO:0007669"/>
    <property type="project" value="InterPro"/>
</dbReference>
<dbReference type="Gene3D" id="3.40.50.1220">
    <property type="entry name" value="TPP-binding domain"/>
    <property type="match status" value="1"/>
</dbReference>
<dbReference type="InterPro" id="IPR000399">
    <property type="entry name" value="TPP-bd_CS"/>
</dbReference>
<comment type="similarity">
    <text evidence="1 3">Belongs to the TPP enzyme family.</text>
</comment>
<dbReference type="EMBL" id="JAGYPJ010000001">
    <property type="protein sequence ID" value="MBS4200844.1"/>
    <property type="molecule type" value="Genomic_DNA"/>
</dbReference>
<dbReference type="PANTHER" id="PTHR18968:SF129">
    <property type="entry name" value="ACETOLACTATE SYNTHASE"/>
    <property type="match status" value="1"/>
</dbReference>
<feature type="domain" description="Thiamine pyrophosphate enzyme central" evidence="4">
    <location>
        <begin position="189"/>
        <end position="320"/>
    </location>
</feature>
<dbReference type="InterPro" id="IPR012000">
    <property type="entry name" value="Thiamin_PyroP_enz_cen_dom"/>
</dbReference>
<dbReference type="GO" id="GO:0009097">
    <property type="term" value="P:isoleucine biosynthetic process"/>
    <property type="evidence" value="ECO:0007669"/>
    <property type="project" value="TreeGrafter"/>
</dbReference>
<evidence type="ECO:0000256" key="2">
    <source>
        <dbReference type="ARBA" id="ARBA00023052"/>
    </source>
</evidence>
<dbReference type="Pfam" id="PF02775">
    <property type="entry name" value="TPP_enzyme_C"/>
    <property type="match status" value="1"/>
</dbReference>
<comment type="caution">
    <text evidence="7">The sequence shown here is derived from an EMBL/GenBank/DDBJ whole genome shotgun (WGS) entry which is preliminary data.</text>
</comment>
<evidence type="ECO:0000256" key="3">
    <source>
        <dbReference type="RuleBase" id="RU362132"/>
    </source>
</evidence>
<evidence type="ECO:0000259" key="4">
    <source>
        <dbReference type="Pfam" id="PF00205"/>
    </source>
</evidence>
<accession>A0A942TRC9</accession>
<dbReference type="Pfam" id="PF02776">
    <property type="entry name" value="TPP_enzyme_N"/>
    <property type="match status" value="1"/>
</dbReference>
<dbReference type="InterPro" id="IPR029035">
    <property type="entry name" value="DHS-like_NAD/FAD-binding_dom"/>
</dbReference>
<protein>
    <submittedName>
        <fullName evidence="7">Acetolactate synthase large subunit</fullName>
        <ecNumber evidence="7">2.2.1.6</ecNumber>
    </submittedName>
</protein>
<evidence type="ECO:0000256" key="1">
    <source>
        <dbReference type="ARBA" id="ARBA00007812"/>
    </source>
</evidence>
<keyword evidence="2 3" id="KW-0786">Thiamine pyrophosphate</keyword>
<reference evidence="7 8" key="1">
    <citation type="submission" date="2021-05" db="EMBL/GenBank/DDBJ databases">
        <title>Novel Bacillus species.</title>
        <authorList>
            <person name="Liu G."/>
        </authorList>
    </citation>
    <scope>NUCLEOTIDE SEQUENCE [LARGE SCALE GENOMIC DNA]</scope>
    <source>
        <strain evidence="7 8">FJAT-49732</strain>
    </source>
</reference>
<evidence type="ECO:0000259" key="5">
    <source>
        <dbReference type="Pfam" id="PF02775"/>
    </source>
</evidence>
<dbReference type="InterPro" id="IPR012001">
    <property type="entry name" value="Thiamin_PyroP_enz_TPP-bd_dom"/>
</dbReference>
<dbReference type="InterPro" id="IPR011766">
    <property type="entry name" value="TPP_enzyme_TPP-bd"/>
</dbReference>
<organism evidence="7 8">
    <name type="scientific">Lederbergia citrisecunda</name>
    <dbReference type="NCBI Taxonomy" id="2833583"/>
    <lineage>
        <taxon>Bacteria</taxon>
        <taxon>Bacillati</taxon>
        <taxon>Bacillota</taxon>
        <taxon>Bacilli</taxon>
        <taxon>Bacillales</taxon>
        <taxon>Bacillaceae</taxon>
        <taxon>Lederbergia</taxon>
    </lineage>
</organism>
<dbReference type="Gene3D" id="3.40.50.970">
    <property type="match status" value="2"/>
</dbReference>
<dbReference type="InterPro" id="IPR029061">
    <property type="entry name" value="THDP-binding"/>
</dbReference>
<dbReference type="GO" id="GO:0005948">
    <property type="term" value="C:acetolactate synthase complex"/>
    <property type="evidence" value="ECO:0007669"/>
    <property type="project" value="TreeGrafter"/>
</dbReference>
<dbReference type="FunFam" id="3.40.50.970:FF:000007">
    <property type="entry name" value="Acetolactate synthase"/>
    <property type="match status" value="1"/>
</dbReference>
<name>A0A942TRC9_9BACI</name>
<evidence type="ECO:0000313" key="8">
    <source>
        <dbReference type="Proteomes" id="UP000682713"/>
    </source>
</evidence>
<dbReference type="Pfam" id="PF00205">
    <property type="entry name" value="TPP_enzyme_M"/>
    <property type="match status" value="1"/>
</dbReference>